<accession>A0A1X7A0V7</accession>
<dbReference type="AlphaFoldDB" id="A0A1X7A0V7"/>
<evidence type="ECO:0000313" key="2">
    <source>
        <dbReference type="EMBL" id="PSK80406.1"/>
    </source>
</evidence>
<feature type="signal peptide" evidence="1">
    <location>
        <begin position="1"/>
        <end position="23"/>
    </location>
</feature>
<sequence length="294" mass="30288">MKLRISTSVMGLCVGLASGAATAQDNPSLGTAEVTTELQVRGTNPALEIEAAPRDMSVSGDEFVTSLQAMTKLLLPPRSPVLLGIGSGVVAPHGTVFASVSGTTNRDDAAGASDDLNLDGSVAFGFGLGDATETVGMQVTTAITGLEPFGDSGSLSLKFSRALAPTTFAGLSFGNVAGWGVEEDEDVKTTLAVTHFGDIWAQDTYFPFMLTAGYGTNVTEGGTEEGAILGAGVGLNEYLGLSVSTNTEFVNLGVGFRSPELEGWNLSLTAVDAFDQEDRQALQIAVSYAVPNAF</sequence>
<dbReference type="Proteomes" id="UP000193495">
    <property type="component" value="Unassembled WGS sequence"/>
</dbReference>
<gene>
    <name evidence="2" type="ORF">CLV79_1234</name>
    <name evidence="3" type="ORF">LOS8367_03308</name>
</gene>
<evidence type="ECO:0000313" key="4">
    <source>
        <dbReference type="Proteomes" id="UP000193495"/>
    </source>
</evidence>
<keyword evidence="1" id="KW-0732">Signal</keyword>
<dbReference type="EMBL" id="FWFY01000013">
    <property type="protein sequence ID" value="SLN66841.1"/>
    <property type="molecule type" value="Genomic_DNA"/>
</dbReference>
<name>A0A1X7A0V7_9RHOB</name>
<feature type="chain" id="PRO_5044568340" description="MetA-pathway of phenol degradation" evidence="1">
    <location>
        <begin position="24"/>
        <end position="294"/>
    </location>
</feature>
<dbReference type="Proteomes" id="UP000240624">
    <property type="component" value="Unassembled WGS sequence"/>
</dbReference>
<protein>
    <recommendedName>
        <fullName evidence="6">MetA-pathway of phenol degradation</fullName>
    </recommendedName>
</protein>
<evidence type="ECO:0008006" key="6">
    <source>
        <dbReference type="Google" id="ProtNLM"/>
    </source>
</evidence>
<evidence type="ECO:0000256" key="1">
    <source>
        <dbReference type="SAM" id="SignalP"/>
    </source>
</evidence>
<evidence type="ECO:0000313" key="5">
    <source>
        <dbReference type="Proteomes" id="UP000240624"/>
    </source>
</evidence>
<reference evidence="2 5" key="2">
    <citation type="submission" date="2018-03" db="EMBL/GenBank/DDBJ databases">
        <title>Genomic Encyclopedia of Archaeal and Bacterial Type Strains, Phase II (KMG-II): from individual species to whole genera.</title>
        <authorList>
            <person name="Goeker M."/>
        </authorList>
    </citation>
    <scope>NUCLEOTIDE SEQUENCE [LARGE SCALE GENOMIC DNA]</scope>
    <source>
        <strain evidence="2 5">DSM 29956</strain>
    </source>
</reference>
<keyword evidence="5" id="KW-1185">Reference proteome</keyword>
<proteinExistence type="predicted"/>
<evidence type="ECO:0000313" key="3">
    <source>
        <dbReference type="EMBL" id="SLN66841.1"/>
    </source>
</evidence>
<dbReference type="EMBL" id="PYGB01000023">
    <property type="protein sequence ID" value="PSK80406.1"/>
    <property type="molecule type" value="Genomic_DNA"/>
</dbReference>
<reference evidence="3 4" key="1">
    <citation type="submission" date="2017-03" db="EMBL/GenBank/DDBJ databases">
        <authorList>
            <person name="Afonso C.L."/>
            <person name="Miller P.J."/>
            <person name="Scott M.A."/>
            <person name="Spackman E."/>
            <person name="Goraichik I."/>
            <person name="Dimitrov K.M."/>
            <person name="Suarez D.L."/>
            <person name="Swayne D.E."/>
        </authorList>
    </citation>
    <scope>NUCLEOTIDE SEQUENCE [LARGE SCALE GENOMIC DNA]</scope>
    <source>
        <strain evidence="3 4">CECT 8367</strain>
    </source>
</reference>
<organism evidence="3 4">
    <name type="scientific">Limimaricola soesokkakensis</name>
    <dbReference type="NCBI Taxonomy" id="1343159"/>
    <lineage>
        <taxon>Bacteria</taxon>
        <taxon>Pseudomonadati</taxon>
        <taxon>Pseudomonadota</taxon>
        <taxon>Alphaproteobacteria</taxon>
        <taxon>Rhodobacterales</taxon>
        <taxon>Paracoccaceae</taxon>
        <taxon>Limimaricola</taxon>
    </lineage>
</organism>